<dbReference type="Proteomes" id="UP001224838">
    <property type="component" value="Chromosome"/>
</dbReference>
<organism evidence="1 2">
    <name type="scientific">Pseudomonas beijingensis</name>
    <dbReference type="NCBI Taxonomy" id="2954101"/>
    <lineage>
        <taxon>Bacteria</taxon>
        <taxon>Pseudomonadati</taxon>
        <taxon>Pseudomonadota</taxon>
        <taxon>Gammaproteobacteria</taxon>
        <taxon>Pseudomonadales</taxon>
        <taxon>Pseudomonadaceae</taxon>
        <taxon>Pseudomonas</taxon>
    </lineage>
</organism>
<gene>
    <name evidence="1" type="ORF">PSH92_13375</name>
</gene>
<evidence type="ECO:0000313" key="1">
    <source>
        <dbReference type="EMBL" id="WLH03814.1"/>
    </source>
</evidence>
<name>A0ABY9FKI4_9PSED</name>
<keyword evidence="2" id="KW-1185">Reference proteome</keyword>
<proteinExistence type="predicted"/>
<dbReference type="EMBL" id="CP117451">
    <property type="protein sequence ID" value="WLH03814.1"/>
    <property type="molecule type" value="Genomic_DNA"/>
</dbReference>
<sequence length="220" mass="24594">MKWPTIDQIRSFTVLPSGYTWDYLKCAEIDVAIDFFRTWFPSISVGLGSHFLDRQFYVDNVVFEGNLERGIFAIVVRQSHNIVAIATWEKIDGADVIFGRVGAVAKPHRQTRLAIAAQDLGEKMGTFMGAGLIYGMATTSASYMQQALEHAGYKAVGIMPGFDQEETEPGTVRRVYEVIYVKRLAPPSDFLIPSVQNLTPKVARLYAEIFQGDDDTIMVD</sequence>
<reference evidence="1 2" key="1">
    <citation type="submission" date="2023-02" db="EMBL/GenBank/DDBJ databases">
        <title>Evolution of Hrp T3SS in non-pathogenic Pseudomonas fluorescens.</title>
        <authorList>
            <person name="Liao K."/>
            <person name="Wei H."/>
            <person name="Gu Y."/>
        </authorList>
    </citation>
    <scope>NUCLEOTIDE SEQUENCE [LARGE SCALE GENOMIC DNA]</scope>
    <source>
        <strain evidence="1 2">FP2034</strain>
    </source>
</reference>
<evidence type="ECO:0008006" key="3">
    <source>
        <dbReference type="Google" id="ProtNLM"/>
    </source>
</evidence>
<evidence type="ECO:0000313" key="2">
    <source>
        <dbReference type="Proteomes" id="UP001224838"/>
    </source>
</evidence>
<accession>A0ABY9FKI4</accession>
<protein>
    <recommendedName>
        <fullName evidence="3">N-acetyltransferase domain-containing protein</fullName>
    </recommendedName>
</protein>
<dbReference type="RefSeq" id="WP_305470951.1">
    <property type="nucleotide sequence ID" value="NZ_CP117443.1"/>
</dbReference>